<dbReference type="Gene3D" id="3.10.450.320">
    <property type="entry name" value="Mitochondrial import inner membrane translocase subunit Tim21"/>
    <property type="match status" value="1"/>
</dbReference>
<keyword evidence="9" id="KW-0813">Transport</keyword>
<evidence type="ECO:0000256" key="6">
    <source>
        <dbReference type="ARBA" id="ARBA00022989"/>
    </source>
</evidence>
<comment type="subcellular location">
    <subcellularLocation>
        <location evidence="1 9">Mitochondrion inner membrane</location>
        <topology evidence="1 9">Single-pass membrane protein</topology>
    </subcellularLocation>
</comment>
<dbReference type="GO" id="GO:0005744">
    <property type="term" value="C:TIM23 mitochondrial import inner membrane translocase complex"/>
    <property type="evidence" value="ECO:0007669"/>
    <property type="project" value="UniProtKB-UniRule"/>
</dbReference>
<protein>
    <recommendedName>
        <fullName evidence="9">Mitochondrial import inner membrane translocase subunit Tim21</fullName>
    </recommendedName>
</protein>
<keyword evidence="9" id="KW-0653">Protein transport</keyword>
<dbReference type="AlphaFoldDB" id="A0A7J7P8L8"/>
<comment type="subunit">
    <text evidence="9">Component of the TIM23 complex.</text>
</comment>
<evidence type="ECO:0000313" key="11">
    <source>
        <dbReference type="Proteomes" id="UP000541444"/>
    </source>
</evidence>
<evidence type="ECO:0000256" key="4">
    <source>
        <dbReference type="ARBA" id="ARBA00022792"/>
    </source>
</evidence>
<comment type="function">
    <text evidence="9">Essential component of the TIM23 complex, a complex that mediates the translocation of transit peptide-containing proteins across the mitochondrial inner membrane.</text>
</comment>
<dbReference type="FunFam" id="3.10.450.320:FF:000002">
    <property type="entry name" value="Mitochondrial import inner membrane translocase subunit tim21"/>
    <property type="match status" value="1"/>
</dbReference>
<keyword evidence="11" id="KW-1185">Reference proteome</keyword>
<dbReference type="OrthoDB" id="436405at2759"/>
<comment type="similarity">
    <text evidence="2 9">Belongs to the TIM21 family.</text>
</comment>
<dbReference type="GO" id="GO:0030150">
    <property type="term" value="P:protein import into mitochondrial matrix"/>
    <property type="evidence" value="ECO:0007669"/>
    <property type="project" value="UniProtKB-UniRule"/>
</dbReference>
<evidence type="ECO:0000313" key="10">
    <source>
        <dbReference type="EMBL" id="KAF6175811.1"/>
    </source>
</evidence>
<dbReference type="PANTHER" id="PTHR13032:SF6">
    <property type="entry name" value="MITOCHONDRIAL IMPORT INNER MEMBRANE TRANSLOCASE SUBUNIT TIM21"/>
    <property type="match status" value="1"/>
</dbReference>
<evidence type="ECO:0000256" key="1">
    <source>
        <dbReference type="ARBA" id="ARBA00004434"/>
    </source>
</evidence>
<evidence type="ECO:0000256" key="3">
    <source>
        <dbReference type="ARBA" id="ARBA00022692"/>
    </source>
</evidence>
<keyword evidence="7 9" id="KW-0496">Mitochondrion</keyword>
<evidence type="ECO:0000256" key="9">
    <source>
        <dbReference type="RuleBase" id="RU367142"/>
    </source>
</evidence>
<evidence type="ECO:0000256" key="2">
    <source>
        <dbReference type="ARBA" id="ARBA00010867"/>
    </source>
</evidence>
<accession>A0A7J7P8L8</accession>
<dbReference type="InterPro" id="IPR038552">
    <property type="entry name" value="Tim21_IMS_sf"/>
</dbReference>
<keyword evidence="8" id="KW-0472">Membrane</keyword>
<dbReference type="EMBL" id="JACGCM010000140">
    <property type="protein sequence ID" value="KAF6175811.1"/>
    <property type="molecule type" value="Genomic_DNA"/>
</dbReference>
<evidence type="ECO:0000256" key="5">
    <source>
        <dbReference type="ARBA" id="ARBA00022946"/>
    </source>
</evidence>
<keyword evidence="4 9" id="KW-0999">Mitochondrion inner membrane</keyword>
<comment type="caution">
    <text evidence="10">The sequence shown here is derived from an EMBL/GenBank/DDBJ whole genome shotgun (WGS) entry which is preliminary data.</text>
</comment>
<sequence length="253" mass="28846">MSSRNFWYEWWDGLSWQSRSIVRNRYGVCCFSGPLSLGGERRCGISIFGDGWSHGNGGSRGWNCAWNRSWEKEIGLNVPETFILIVKQKRKDITTVDDPFNPLTYNIPEKLVTFIEGASYSVVIFAGFGIAAAAGYAVCKELIFEPKEYKIYGKALERVQNDSQVRVRIGTPVTGYGQESRNRAVRQRIPHKTWKDEDGVEINFYIRGPHGAGKVFTGMFQDKVDKKWKFTYLIVEINLPRPVQLMLGSYVPP</sequence>
<keyword evidence="9" id="KW-0811">Translocation</keyword>
<evidence type="ECO:0000256" key="7">
    <source>
        <dbReference type="ARBA" id="ARBA00023128"/>
    </source>
</evidence>
<keyword evidence="5" id="KW-0809">Transit peptide</keyword>
<dbReference type="PANTHER" id="PTHR13032">
    <property type="entry name" value="MITOCHONDRIAL IMPORT INNER MEMBRANE TRANSLOCASE SUBUNIT TIM21"/>
    <property type="match status" value="1"/>
</dbReference>
<proteinExistence type="inferred from homology"/>
<keyword evidence="3" id="KW-0812">Transmembrane</keyword>
<evidence type="ECO:0000256" key="8">
    <source>
        <dbReference type="ARBA" id="ARBA00023136"/>
    </source>
</evidence>
<name>A0A7J7P8L8_9MAGN</name>
<organism evidence="10 11">
    <name type="scientific">Kingdonia uniflora</name>
    <dbReference type="NCBI Taxonomy" id="39325"/>
    <lineage>
        <taxon>Eukaryota</taxon>
        <taxon>Viridiplantae</taxon>
        <taxon>Streptophyta</taxon>
        <taxon>Embryophyta</taxon>
        <taxon>Tracheophyta</taxon>
        <taxon>Spermatophyta</taxon>
        <taxon>Magnoliopsida</taxon>
        <taxon>Ranunculales</taxon>
        <taxon>Circaeasteraceae</taxon>
        <taxon>Kingdonia</taxon>
    </lineage>
</organism>
<reference evidence="10 11" key="1">
    <citation type="journal article" date="2020" name="IScience">
        <title>Genome Sequencing of the Endangered Kingdonia uniflora (Circaeasteraceae, Ranunculales) Reveals Potential Mechanisms of Evolutionary Specialization.</title>
        <authorList>
            <person name="Sun Y."/>
            <person name="Deng T."/>
            <person name="Zhang A."/>
            <person name="Moore M.J."/>
            <person name="Landis J.B."/>
            <person name="Lin N."/>
            <person name="Zhang H."/>
            <person name="Zhang X."/>
            <person name="Huang J."/>
            <person name="Zhang X."/>
            <person name="Sun H."/>
            <person name="Wang H."/>
        </authorList>
    </citation>
    <scope>NUCLEOTIDE SEQUENCE [LARGE SCALE GENOMIC DNA]</scope>
    <source>
        <strain evidence="10">TB1705</strain>
        <tissue evidence="10">Leaf</tissue>
    </source>
</reference>
<dbReference type="Proteomes" id="UP000541444">
    <property type="component" value="Unassembled WGS sequence"/>
</dbReference>
<gene>
    <name evidence="10" type="ORF">GIB67_003299</name>
</gene>
<keyword evidence="6" id="KW-1133">Transmembrane helix</keyword>
<dbReference type="InterPro" id="IPR013261">
    <property type="entry name" value="Tim21"/>
</dbReference>
<dbReference type="Pfam" id="PF08294">
    <property type="entry name" value="TIM21"/>
    <property type="match status" value="1"/>
</dbReference>